<proteinExistence type="inferred from homology"/>
<dbReference type="SMART" id="SM00382">
    <property type="entry name" value="AAA"/>
    <property type="match status" value="1"/>
</dbReference>
<dbReference type="FunFam" id="3.40.50.300:FF:002568">
    <property type="entry name" value="Cell division protein (FtsH)"/>
    <property type="match status" value="1"/>
</dbReference>
<dbReference type="PANTHER" id="PTHR23076">
    <property type="entry name" value="METALLOPROTEASE M41 FTSH"/>
    <property type="match status" value="1"/>
</dbReference>
<dbReference type="SUPFAM" id="SSF140990">
    <property type="entry name" value="FtsH protease domain-like"/>
    <property type="match status" value="1"/>
</dbReference>
<feature type="region of interest" description="Disordered" evidence="9">
    <location>
        <begin position="114"/>
        <end position="150"/>
    </location>
</feature>
<comment type="similarity">
    <text evidence="2">In the C-terminal section; belongs to the peptidase M41 family.</text>
</comment>
<dbReference type="InterPro" id="IPR037219">
    <property type="entry name" value="Peptidase_M41-like"/>
</dbReference>
<dbReference type="EMBL" id="HBNR01074756">
    <property type="protein sequence ID" value="CAE4651065.1"/>
    <property type="molecule type" value="Transcribed_RNA"/>
</dbReference>
<protein>
    <recommendedName>
        <fullName evidence="10">AAA+ ATPase domain-containing protein</fullName>
    </recommendedName>
</protein>
<keyword evidence="8" id="KW-0482">Metalloprotease</keyword>
<dbReference type="Pfam" id="PF00004">
    <property type="entry name" value="AAA"/>
    <property type="match status" value="1"/>
</dbReference>
<dbReference type="Gene3D" id="1.20.58.760">
    <property type="entry name" value="Peptidase M41"/>
    <property type="match status" value="1"/>
</dbReference>
<dbReference type="GO" id="GO:0006508">
    <property type="term" value="P:proteolysis"/>
    <property type="evidence" value="ECO:0007669"/>
    <property type="project" value="UniProtKB-KW"/>
</dbReference>
<evidence type="ECO:0000256" key="7">
    <source>
        <dbReference type="ARBA" id="ARBA00022833"/>
    </source>
</evidence>
<organism evidence="12">
    <name type="scientific">Alexandrium monilatum</name>
    <dbReference type="NCBI Taxonomy" id="311494"/>
    <lineage>
        <taxon>Eukaryota</taxon>
        <taxon>Sar</taxon>
        <taxon>Alveolata</taxon>
        <taxon>Dinophyceae</taxon>
        <taxon>Gonyaulacales</taxon>
        <taxon>Pyrocystaceae</taxon>
        <taxon>Alexandrium</taxon>
    </lineage>
</organism>
<feature type="compositionally biased region" description="Pro residues" evidence="9">
    <location>
        <begin position="141"/>
        <end position="150"/>
    </location>
</feature>
<evidence type="ECO:0000259" key="10">
    <source>
        <dbReference type="SMART" id="SM00382"/>
    </source>
</evidence>
<evidence type="ECO:0000313" key="11">
    <source>
        <dbReference type="EMBL" id="CAE4651063.1"/>
    </source>
</evidence>
<dbReference type="GO" id="GO:0004222">
    <property type="term" value="F:metalloendopeptidase activity"/>
    <property type="evidence" value="ECO:0007669"/>
    <property type="project" value="InterPro"/>
</dbReference>
<keyword evidence="7" id="KW-0862">Zinc</keyword>
<evidence type="ECO:0000256" key="9">
    <source>
        <dbReference type="SAM" id="MobiDB-lite"/>
    </source>
</evidence>
<evidence type="ECO:0000256" key="4">
    <source>
        <dbReference type="ARBA" id="ARBA00022670"/>
    </source>
</evidence>
<dbReference type="SUPFAM" id="SSF52540">
    <property type="entry name" value="P-loop containing nucleoside triphosphate hydrolases"/>
    <property type="match status" value="1"/>
</dbReference>
<keyword evidence="5" id="KW-0479">Metal-binding</keyword>
<dbReference type="Gene3D" id="1.10.8.60">
    <property type="match status" value="1"/>
</dbReference>
<sequence>MTLGSPLRARPPAAQGPAHRGLRRGRWGCFAGAISAGLCCLCSWRAPDAAVANIAASNASAVSVADQTSVAVANATVAKQAWWLPLQVELWHKRWVRRRLIKILNQAAETKKHLSTVQSLESRGPDGSRLVQSGEREDSPPAAPSGPPPRELLELLAIEDRIRRLRHLRRISNARRAAVRSARRLAVLRQHPVKRAVVRMAQLAGMITLGQATHRALADALSEIAPEMRAPVRVRSLSELQESARTPEAKSFWEASQALFDFLVQSLALRALRGRLVPKLPRPEYRVPDVDLDDVAGIGPAKAEALEIIECLMAPARFAGLGAKCPKGLLLTGPPGCGKTLLAKAIASTAAVPFIARSGADFNRRFAGAGSSLVKDLFRAARKEAPAVILIDELDYIGRRRGEERGGGLETDRSAALTQLLSEMDGFGSAEGVLVIGTTNRPDILDKALLRPGRFDRRVEVPLPDVAGRLKILLTHAGKLALESPSNFRLTGHRGGSPRAPGNAVNWTLWARRTPGFSGADLAGLVNEAAMAAAREGAHGVGERHLQVAYSKALLGVPSGRRLSQKEMALTAAHEAGHAVVNEAVREALAAAGSPGFRTVAHMSIVPAGQTGGNTQFAETEEGQKLPETRSVLLGELAVAMGGRAAEELHNGPGQATMGAAGDFQHATRLATQMVTVGGLAESVGPRSLEAGTTPSQDLLKKVDEEVNSLLHQALAIAQGALAKNQGLHQAVSKALLEQETLDGSAFRQLVDEYRVQPALM</sequence>
<dbReference type="InterPro" id="IPR003960">
    <property type="entry name" value="ATPase_AAA_CS"/>
</dbReference>
<dbReference type="InterPro" id="IPR041569">
    <property type="entry name" value="AAA_lid_3"/>
</dbReference>
<evidence type="ECO:0000256" key="1">
    <source>
        <dbReference type="ARBA" id="ARBA00001947"/>
    </source>
</evidence>
<keyword evidence="6" id="KW-0378">Hydrolase</keyword>
<evidence type="ECO:0000256" key="6">
    <source>
        <dbReference type="ARBA" id="ARBA00022801"/>
    </source>
</evidence>
<reference evidence="12" key="1">
    <citation type="submission" date="2021-01" db="EMBL/GenBank/DDBJ databases">
        <authorList>
            <person name="Corre E."/>
            <person name="Pelletier E."/>
            <person name="Niang G."/>
            <person name="Scheremetjew M."/>
            <person name="Finn R."/>
            <person name="Kale V."/>
            <person name="Holt S."/>
            <person name="Cochrane G."/>
            <person name="Meng A."/>
            <person name="Brown T."/>
            <person name="Cohen L."/>
        </authorList>
    </citation>
    <scope>NUCLEOTIDE SEQUENCE</scope>
    <source>
        <strain evidence="12">CCMP3105</strain>
    </source>
</reference>
<evidence type="ECO:0000256" key="2">
    <source>
        <dbReference type="ARBA" id="ARBA00010044"/>
    </source>
</evidence>
<comment type="cofactor">
    <cofactor evidence="1">
        <name>Zn(2+)</name>
        <dbReference type="ChEBI" id="CHEBI:29105"/>
    </cofactor>
</comment>
<dbReference type="InterPro" id="IPR000642">
    <property type="entry name" value="Peptidase_M41"/>
</dbReference>
<feature type="domain" description="AAA+ ATPase" evidence="10">
    <location>
        <begin position="325"/>
        <end position="465"/>
    </location>
</feature>
<evidence type="ECO:0000256" key="5">
    <source>
        <dbReference type="ARBA" id="ARBA00022723"/>
    </source>
</evidence>
<dbReference type="Pfam" id="PF17862">
    <property type="entry name" value="AAA_lid_3"/>
    <property type="match status" value="1"/>
</dbReference>
<comment type="similarity">
    <text evidence="3">In the N-terminal section; belongs to the AAA ATPase family.</text>
</comment>
<dbReference type="Pfam" id="PF01434">
    <property type="entry name" value="Peptidase_M41"/>
    <property type="match status" value="1"/>
</dbReference>
<dbReference type="InterPro" id="IPR003593">
    <property type="entry name" value="AAA+_ATPase"/>
</dbReference>
<feature type="region of interest" description="Disordered" evidence="9">
    <location>
        <begin position="1"/>
        <end position="21"/>
    </location>
</feature>
<dbReference type="GO" id="GO:0004176">
    <property type="term" value="F:ATP-dependent peptidase activity"/>
    <property type="evidence" value="ECO:0007669"/>
    <property type="project" value="InterPro"/>
</dbReference>
<name>A0A6T1L1C2_9DINO</name>
<dbReference type="GO" id="GO:0005524">
    <property type="term" value="F:ATP binding"/>
    <property type="evidence" value="ECO:0007669"/>
    <property type="project" value="InterPro"/>
</dbReference>
<accession>A0A6T1L1C2</accession>
<dbReference type="PANTHER" id="PTHR23076:SF97">
    <property type="entry name" value="ATP-DEPENDENT ZINC METALLOPROTEASE YME1L1"/>
    <property type="match status" value="1"/>
</dbReference>
<dbReference type="InterPro" id="IPR003959">
    <property type="entry name" value="ATPase_AAA_core"/>
</dbReference>
<dbReference type="PROSITE" id="PS00674">
    <property type="entry name" value="AAA"/>
    <property type="match status" value="1"/>
</dbReference>
<dbReference type="InterPro" id="IPR027417">
    <property type="entry name" value="P-loop_NTPase"/>
</dbReference>
<evidence type="ECO:0000256" key="3">
    <source>
        <dbReference type="ARBA" id="ARBA00010550"/>
    </source>
</evidence>
<dbReference type="EMBL" id="HBNR01074755">
    <property type="protein sequence ID" value="CAE4651063.1"/>
    <property type="molecule type" value="Transcribed_RNA"/>
</dbReference>
<evidence type="ECO:0000256" key="8">
    <source>
        <dbReference type="ARBA" id="ARBA00023049"/>
    </source>
</evidence>
<dbReference type="Gene3D" id="3.40.50.300">
    <property type="entry name" value="P-loop containing nucleotide triphosphate hydrolases"/>
    <property type="match status" value="1"/>
</dbReference>
<evidence type="ECO:0000313" key="12">
    <source>
        <dbReference type="EMBL" id="CAE4651065.1"/>
    </source>
</evidence>
<dbReference type="GO" id="GO:0016887">
    <property type="term" value="F:ATP hydrolysis activity"/>
    <property type="evidence" value="ECO:0007669"/>
    <property type="project" value="InterPro"/>
</dbReference>
<keyword evidence="4" id="KW-0645">Protease</keyword>
<gene>
    <name evidence="11" type="ORF">AMON00008_LOCUS53096</name>
    <name evidence="12" type="ORF">AMON00008_LOCUS53097</name>
</gene>
<dbReference type="AlphaFoldDB" id="A0A6T1L1C2"/>
<dbReference type="GO" id="GO:0046872">
    <property type="term" value="F:metal ion binding"/>
    <property type="evidence" value="ECO:0007669"/>
    <property type="project" value="UniProtKB-KW"/>
</dbReference>